<dbReference type="PROSITE" id="PS01028">
    <property type="entry name" value="DEHYDROQUINASE_I"/>
    <property type="match status" value="1"/>
</dbReference>
<dbReference type="GO" id="GO:0003855">
    <property type="term" value="F:3-dehydroquinate dehydratase activity"/>
    <property type="evidence" value="ECO:0007669"/>
    <property type="project" value="UniProtKB-UniRule"/>
</dbReference>
<comment type="similarity">
    <text evidence="4">Belongs to the type-I 3-dehydroquinase family.</text>
</comment>
<dbReference type="PANTHER" id="PTHR43699">
    <property type="entry name" value="3-DEHYDROQUINATE DEHYDRATASE"/>
    <property type="match status" value="1"/>
</dbReference>
<keyword evidence="4" id="KW-0057">Aromatic amino acid biosynthesis</keyword>
<feature type="binding site" evidence="4">
    <location>
        <position position="181"/>
    </location>
    <ligand>
        <name>3-dehydroquinate</name>
        <dbReference type="ChEBI" id="CHEBI:32364"/>
    </ligand>
</feature>
<dbReference type="SUPFAM" id="SSF51569">
    <property type="entry name" value="Aldolase"/>
    <property type="match status" value="1"/>
</dbReference>
<feature type="region of interest" description="Disordered" evidence="5">
    <location>
        <begin position="238"/>
        <end position="275"/>
    </location>
</feature>
<feature type="active site" description="Proton donor/acceptor" evidence="4">
    <location>
        <position position="114"/>
    </location>
</feature>
<comment type="pathway">
    <text evidence="4">Metabolic intermediate biosynthesis; chorismate biosynthesis; chorismate from D-erythrose 4-phosphate and phosphoenolpyruvate: step 3/7.</text>
</comment>
<reference evidence="7" key="1">
    <citation type="submission" date="2016-10" db="EMBL/GenBank/DDBJ databases">
        <authorList>
            <person name="Varghese N."/>
            <person name="Submissions S."/>
        </authorList>
    </citation>
    <scope>NUCLEOTIDE SEQUENCE [LARGE SCALE GENOMIC DNA]</scope>
    <source>
        <strain evidence="7">DC30,IBRC 10041,KCTC 4046</strain>
    </source>
</reference>
<keyword evidence="7" id="KW-1185">Reference proteome</keyword>
<dbReference type="GO" id="GO:0046279">
    <property type="term" value="P:3,4-dihydroxybenzoate biosynthetic process"/>
    <property type="evidence" value="ECO:0007669"/>
    <property type="project" value="UniProtKB-ARBA"/>
</dbReference>
<feature type="active site" description="Schiff-base intermediate with substrate" evidence="4">
    <location>
        <position position="140"/>
    </location>
</feature>
<name>A0A1H3ETW8_9EURY</name>
<dbReference type="Gene3D" id="3.20.20.70">
    <property type="entry name" value="Aldolase class I"/>
    <property type="match status" value="1"/>
</dbReference>
<dbReference type="CDD" id="cd00502">
    <property type="entry name" value="DHQase_I"/>
    <property type="match status" value="1"/>
</dbReference>
<dbReference type="RefSeq" id="WP_092730685.1">
    <property type="nucleotide sequence ID" value="NZ_FNPC01000001.1"/>
</dbReference>
<dbReference type="GO" id="GO:0008652">
    <property type="term" value="P:amino acid biosynthetic process"/>
    <property type="evidence" value="ECO:0007669"/>
    <property type="project" value="UniProtKB-KW"/>
</dbReference>
<dbReference type="InterPro" id="IPR001381">
    <property type="entry name" value="DHquinase_I"/>
</dbReference>
<feature type="compositionally biased region" description="Basic and acidic residues" evidence="5">
    <location>
        <begin position="238"/>
        <end position="264"/>
    </location>
</feature>
<evidence type="ECO:0000256" key="2">
    <source>
        <dbReference type="ARBA" id="ARBA00023239"/>
    </source>
</evidence>
<comment type="catalytic activity">
    <reaction evidence="1 4">
        <text>3-dehydroquinate = 3-dehydroshikimate + H2O</text>
        <dbReference type="Rhea" id="RHEA:21096"/>
        <dbReference type="ChEBI" id="CHEBI:15377"/>
        <dbReference type="ChEBI" id="CHEBI:16630"/>
        <dbReference type="ChEBI" id="CHEBI:32364"/>
        <dbReference type="EC" id="4.2.1.10"/>
    </reaction>
</comment>
<evidence type="ECO:0000256" key="1">
    <source>
        <dbReference type="ARBA" id="ARBA00001864"/>
    </source>
</evidence>
<dbReference type="HAMAP" id="MF_00214">
    <property type="entry name" value="AroD"/>
    <property type="match status" value="1"/>
</dbReference>
<proteinExistence type="inferred from homology"/>
<dbReference type="PANTHER" id="PTHR43699:SF1">
    <property type="entry name" value="3-DEHYDROQUINATE DEHYDRATASE"/>
    <property type="match status" value="1"/>
</dbReference>
<dbReference type="InterPro" id="IPR050146">
    <property type="entry name" value="Type-I_3-dehydroquinase"/>
</dbReference>
<dbReference type="OrthoDB" id="34329at2157"/>
<evidence type="ECO:0000313" key="7">
    <source>
        <dbReference type="Proteomes" id="UP000199079"/>
    </source>
</evidence>
<accession>A0A1H3ETW8</accession>
<feature type="binding site" evidence="4">
    <location>
        <position position="56"/>
    </location>
    <ligand>
        <name>3-dehydroquinate</name>
        <dbReference type="ChEBI" id="CHEBI:32364"/>
    </ligand>
</feature>
<dbReference type="UniPathway" id="UPA00053">
    <property type="reaction ID" value="UER00086"/>
</dbReference>
<evidence type="ECO:0000256" key="4">
    <source>
        <dbReference type="HAMAP-Rule" id="MF_00214"/>
    </source>
</evidence>
<gene>
    <name evidence="4" type="primary">aroD</name>
    <name evidence="6" type="ORF">SAMN05216564_101599</name>
</gene>
<dbReference type="InterPro" id="IPR013785">
    <property type="entry name" value="Aldolase_TIM"/>
</dbReference>
<comment type="caution">
    <text evidence="4">Lacks conserved residue(s) required for the propagation of feature annotation.</text>
</comment>
<protein>
    <recommendedName>
        <fullName evidence="4">3-dehydroquinate dehydratase</fullName>
        <shortName evidence="4">3-dehydroquinase</shortName>
        <ecNumber evidence="4">4.2.1.10</ecNumber>
    </recommendedName>
    <alternativeName>
        <fullName evidence="4">Type I DHQase</fullName>
    </alternativeName>
    <alternativeName>
        <fullName evidence="4">Type I dehydroquinase</fullName>
        <shortName evidence="4">DHQ1</shortName>
    </alternativeName>
</protein>
<evidence type="ECO:0000256" key="5">
    <source>
        <dbReference type="SAM" id="MobiDB-lite"/>
    </source>
</evidence>
<dbReference type="AlphaFoldDB" id="A0A1H3ETW8"/>
<keyword evidence="3 4" id="KW-0704">Schiff base</keyword>
<dbReference type="Pfam" id="PF01487">
    <property type="entry name" value="DHquinase_I"/>
    <property type="match status" value="1"/>
</dbReference>
<dbReference type="EC" id="4.2.1.10" evidence="4"/>
<dbReference type="EMBL" id="FNPC01000001">
    <property type="protein sequence ID" value="SDX82222.1"/>
    <property type="molecule type" value="Genomic_DNA"/>
</dbReference>
<evidence type="ECO:0000256" key="3">
    <source>
        <dbReference type="ARBA" id="ARBA00023270"/>
    </source>
</evidence>
<organism evidence="6 7">
    <name type="scientific">Halopenitus persicus</name>
    <dbReference type="NCBI Taxonomy" id="1048396"/>
    <lineage>
        <taxon>Archaea</taxon>
        <taxon>Methanobacteriati</taxon>
        <taxon>Methanobacteriota</taxon>
        <taxon>Stenosarchaea group</taxon>
        <taxon>Halobacteria</taxon>
        <taxon>Halobacteriales</taxon>
        <taxon>Haloferacaceae</taxon>
        <taxon>Halopenitus</taxon>
    </lineage>
</organism>
<sequence>MTIDEFALAATTDDLSREADARDAADLIEFRMDVAADPIDQLAAYEGELPIVATNRNRWFGGNAPDPGRLDALFSASRFDDVVLVDVELETARAKEWIVDDLRDNGVDVIVSHHDFESTPGRDVLAAIVEECADYGDVAKVATFPTDLADTLTVLDVVRAATAAGHDVAGIAMGELGSHVRVIGHVYGSKLGYAPLVDDDGEYAPGQIPLRELASLVESTRVEGNSLERFGDLEPFDGLERFDERENDGCENDGRETLDERENDGGAAPDPTRTE</sequence>
<keyword evidence="4" id="KW-0028">Amino-acid biosynthesis</keyword>
<dbReference type="GO" id="GO:0009423">
    <property type="term" value="P:chorismate biosynthetic process"/>
    <property type="evidence" value="ECO:0007669"/>
    <property type="project" value="UniProtKB-UniRule"/>
</dbReference>
<comment type="subunit">
    <text evidence="4">Homodimer.</text>
</comment>
<feature type="binding site" evidence="4">
    <location>
        <position position="207"/>
    </location>
    <ligand>
        <name>3-dehydroquinate</name>
        <dbReference type="ChEBI" id="CHEBI:32364"/>
    </ligand>
</feature>
<dbReference type="Proteomes" id="UP000199079">
    <property type="component" value="Unassembled WGS sequence"/>
</dbReference>
<dbReference type="GO" id="GO:0009073">
    <property type="term" value="P:aromatic amino acid family biosynthetic process"/>
    <property type="evidence" value="ECO:0007669"/>
    <property type="project" value="UniProtKB-KW"/>
</dbReference>
<feature type="binding site" evidence="4">
    <location>
        <begin position="29"/>
        <end position="31"/>
    </location>
    <ligand>
        <name>3-dehydroquinate</name>
        <dbReference type="ChEBI" id="CHEBI:32364"/>
    </ligand>
</feature>
<keyword evidence="2 4" id="KW-0456">Lyase</keyword>
<dbReference type="InterPro" id="IPR018508">
    <property type="entry name" value="3-dehydroquinate_DH_AS"/>
</dbReference>
<comment type="function">
    <text evidence="4">Involved in the third step of the chorismate pathway, which leads to the biosynthesis of aromatic amino acids. Catalyzes the cis-dehydration of 3-dehydroquinate (DHQ) and introduces the first double bond of the aromatic ring to yield 3-dehydroshikimate.</text>
</comment>
<evidence type="ECO:0000313" key="6">
    <source>
        <dbReference type="EMBL" id="SDX82222.1"/>
    </source>
</evidence>